<evidence type="ECO:0000313" key="1">
    <source>
        <dbReference type="EMBL" id="CAD9667207.1"/>
    </source>
</evidence>
<reference evidence="1" key="1">
    <citation type="submission" date="2021-01" db="EMBL/GenBank/DDBJ databases">
        <authorList>
            <person name="Corre E."/>
            <person name="Pelletier E."/>
            <person name="Niang G."/>
            <person name="Scheremetjew M."/>
            <person name="Finn R."/>
            <person name="Kale V."/>
            <person name="Holt S."/>
            <person name="Cochrane G."/>
            <person name="Meng A."/>
            <person name="Brown T."/>
            <person name="Cohen L."/>
        </authorList>
    </citation>
    <scope>NUCLEOTIDE SEQUENCE</scope>
    <source>
        <strain evidence="1">NY070348D</strain>
    </source>
</reference>
<dbReference type="EMBL" id="HBHK01003343">
    <property type="protein sequence ID" value="CAD9667207.1"/>
    <property type="molecule type" value="Transcribed_RNA"/>
</dbReference>
<sequence length="276" mass="31493">MINLSVCFSEATAAKLAFQFPGTGIVCPGWKLWTVDVPRCTEWVYNAIIQCACPGGVIEWEDVYDHIQASATDISSKYEHKKLPVLINRNVTYCLNCGYGCNCGHGFEPGVFFHEQVYVGQGGVRHMRCERLGDLISLTLFYVFIYAAWKGDIDWKIVNKVLEIIRFQIIILIMTPRYPKILGCILGVLICLLLNRLVQNKLLNRLVTFRNYRVDCCVGFLDCCVGFRVYWCVGSLVLCRGSSVTLHWWWFEKLDTCLSAVLDLSSKYVDLLSRLE</sequence>
<gene>
    <name evidence="1" type="ORF">QSP1433_LOCUS2002</name>
</gene>
<proteinExistence type="predicted"/>
<protein>
    <submittedName>
        <fullName evidence="1">Uncharacterized protein</fullName>
    </submittedName>
</protein>
<dbReference type="AlphaFoldDB" id="A0A7S2RDY5"/>
<accession>A0A7S2RDY5</accession>
<organism evidence="1">
    <name type="scientific">Mucochytrium quahogii</name>
    <dbReference type="NCBI Taxonomy" id="96639"/>
    <lineage>
        <taxon>Eukaryota</taxon>
        <taxon>Sar</taxon>
        <taxon>Stramenopiles</taxon>
        <taxon>Bigyra</taxon>
        <taxon>Labyrinthulomycetes</taxon>
        <taxon>Thraustochytrida</taxon>
        <taxon>Thraustochytriidae</taxon>
        <taxon>Mucochytrium</taxon>
    </lineage>
</organism>
<name>A0A7S2RDY5_9STRA</name>